<evidence type="ECO:0000313" key="2">
    <source>
        <dbReference type="Proteomes" id="UP001239111"/>
    </source>
</evidence>
<keyword evidence="2" id="KW-1185">Reference proteome</keyword>
<dbReference type="EMBL" id="CM056742">
    <property type="protein sequence ID" value="KAJ8680289.1"/>
    <property type="molecule type" value="Genomic_DNA"/>
</dbReference>
<protein>
    <submittedName>
        <fullName evidence="1">Uncharacterized protein</fullName>
    </submittedName>
</protein>
<comment type="caution">
    <text evidence="1">The sequence shown here is derived from an EMBL/GenBank/DDBJ whole genome shotgun (WGS) entry which is preliminary data.</text>
</comment>
<evidence type="ECO:0000313" key="1">
    <source>
        <dbReference type="EMBL" id="KAJ8680289.1"/>
    </source>
</evidence>
<name>A0ACC2P9J9_9HYME</name>
<dbReference type="Proteomes" id="UP001239111">
    <property type="component" value="Chromosome 2"/>
</dbReference>
<gene>
    <name evidence="1" type="ORF">QAD02_016076</name>
</gene>
<accession>A0ACC2P9J9</accession>
<organism evidence="1 2">
    <name type="scientific">Eretmocerus hayati</name>
    <dbReference type="NCBI Taxonomy" id="131215"/>
    <lineage>
        <taxon>Eukaryota</taxon>
        <taxon>Metazoa</taxon>
        <taxon>Ecdysozoa</taxon>
        <taxon>Arthropoda</taxon>
        <taxon>Hexapoda</taxon>
        <taxon>Insecta</taxon>
        <taxon>Pterygota</taxon>
        <taxon>Neoptera</taxon>
        <taxon>Endopterygota</taxon>
        <taxon>Hymenoptera</taxon>
        <taxon>Apocrita</taxon>
        <taxon>Proctotrupomorpha</taxon>
        <taxon>Chalcidoidea</taxon>
        <taxon>Aphelinidae</taxon>
        <taxon>Aphelininae</taxon>
        <taxon>Eretmocerus</taxon>
    </lineage>
</organism>
<reference evidence="1" key="1">
    <citation type="submission" date="2023-04" db="EMBL/GenBank/DDBJ databases">
        <title>A chromosome-level genome assembly of the parasitoid wasp Eretmocerus hayati.</title>
        <authorList>
            <person name="Zhong Y."/>
            <person name="Liu S."/>
            <person name="Liu Y."/>
        </authorList>
    </citation>
    <scope>NUCLEOTIDE SEQUENCE</scope>
    <source>
        <strain evidence="1">ZJU_SS_LIU_2023</strain>
    </source>
</reference>
<sequence>MSEARRLKRKARRNLHRARVRVRKRLENRNPDTRAPVPAHPEPPVRPHYDPKGSGRYHQTSLSTKEQERQTAQNRHQEVPEGSLGYNEPHRREARCVRETSQAPYSETRREGRPEGAAVGKEAAALARQVSSKGASRFLCCNGLHSQKESDLIFRRQEKIELTDEQTQGLEEEEATPSQLPPSTHPDTGSRVISSPCDQLSDIDAGIKQAEDLVDEVVKTTLNHINSLLRARTIFRIKKEIIVDMKMDVEFFKDDGPLPPGPLRKKYRAGYVRRFRRNSPPEEELLSDKTARQLASLLNGQSVVQPSSDRGVDLSPRLYPFVAESFLSSPPELISPPWTTRPHLIKHIYVYI</sequence>
<proteinExistence type="predicted"/>